<comment type="caution">
    <text evidence="1">The sequence shown here is derived from an EMBL/GenBank/DDBJ whole genome shotgun (WGS) entry which is preliminary data.</text>
</comment>
<evidence type="ECO:0000313" key="2">
    <source>
        <dbReference type="Proteomes" id="UP000018130"/>
    </source>
</evidence>
<accession>T2JKN5</accession>
<dbReference type="EMBL" id="CAQN01000241">
    <property type="protein sequence ID" value="CCQ65666.1"/>
    <property type="molecule type" value="Genomic_DNA"/>
</dbReference>
<reference evidence="1 2" key="1">
    <citation type="submission" date="2013-01" db="EMBL/GenBank/DDBJ databases">
        <authorList>
            <person name="Bench S."/>
        </authorList>
    </citation>
    <scope>NUCLEOTIDE SEQUENCE [LARGE SCALE GENOMIC DNA]</scope>
    <source>
        <strain evidence="1 2">WH 0402</strain>
    </source>
</reference>
<dbReference type="Proteomes" id="UP000018130">
    <property type="component" value="Unassembled WGS sequence"/>
</dbReference>
<proteinExistence type="predicted"/>
<evidence type="ECO:0000313" key="1">
    <source>
        <dbReference type="EMBL" id="CCQ65666.1"/>
    </source>
</evidence>
<name>T2JKN5_CROWT</name>
<organism evidence="1 2">
    <name type="scientific">Crocosphaera watsonii WH 0402</name>
    <dbReference type="NCBI Taxonomy" id="1284629"/>
    <lineage>
        <taxon>Bacteria</taxon>
        <taxon>Bacillati</taxon>
        <taxon>Cyanobacteriota</taxon>
        <taxon>Cyanophyceae</taxon>
        <taxon>Oscillatoriophycideae</taxon>
        <taxon>Chroococcales</taxon>
        <taxon>Aphanothecaceae</taxon>
        <taxon>Crocosphaera</taxon>
    </lineage>
</organism>
<sequence>MSNRPKNLDERLSKIKLDPVEKPAQAFLDALKKINRPLTKLEEKILRLMEDFFLEN</sequence>
<protein>
    <submittedName>
        <fullName evidence="1">Uncharacterized protein</fullName>
    </submittedName>
</protein>
<reference evidence="1 2" key="2">
    <citation type="submission" date="2013-09" db="EMBL/GenBank/DDBJ databases">
        <title>Whole genome comparison of six Crocosphaera watsonii strains with differing phenotypes.</title>
        <authorList>
            <person name="Bench S.R."/>
            <person name="Heller P."/>
            <person name="Frank I."/>
            <person name="Arciniega M."/>
            <person name="Shilova I.N."/>
            <person name="Zehr J.P."/>
        </authorList>
    </citation>
    <scope>NUCLEOTIDE SEQUENCE [LARGE SCALE GENOMIC DNA]</scope>
    <source>
        <strain evidence="1 2">WH 0402</strain>
    </source>
</reference>
<gene>
    <name evidence="1" type="ORF">CWATWH0402_1320</name>
</gene>
<dbReference type="AlphaFoldDB" id="T2JKN5"/>
<dbReference type="RefSeq" id="WP_156177583.1">
    <property type="nucleotide sequence ID" value="NZ_CAQN01000241.1"/>
</dbReference>